<comment type="caution">
    <text evidence="9">The sequence shown here is derived from an EMBL/GenBank/DDBJ whole genome shotgun (WGS) entry which is preliminary data.</text>
</comment>
<evidence type="ECO:0000313" key="8">
    <source>
        <dbReference type="EMBL" id="CAF1637669.1"/>
    </source>
</evidence>
<dbReference type="InterPro" id="IPR013083">
    <property type="entry name" value="Znf_RING/FYVE/PHD"/>
</dbReference>
<dbReference type="Gene3D" id="3.30.40.10">
    <property type="entry name" value="Zinc/RING finger domain, C3HC4 (zinc finger)"/>
    <property type="match status" value="1"/>
</dbReference>
<protein>
    <recommendedName>
        <fullName evidence="12">RING-type domain-containing protein</fullName>
    </recommendedName>
</protein>
<dbReference type="EMBL" id="CAJOAY010001475">
    <property type="protein sequence ID" value="CAF3847782.1"/>
    <property type="molecule type" value="Genomic_DNA"/>
</dbReference>
<evidence type="ECO:0000313" key="9">
    <source>
        <dbReference type="EMBL" id="CAF3847782.1"/>
    </source>
</evidence>
<dbReference type="Pfam" id="PF07177">
    <property type="entry name" value="Neuralized"/>
    <property type="match status" value="2"/>
</dbReference>
<dbReference type="SMART" id="SM00588">
    <property type="entry name" value="NEUZ"/>
    <property type="match status" value="1"/>
</dbReference>
<dbReference type="InterPro" id="IPR037962">
    <property type="entry name" value="Neuralized"/>
</dbReference>
<evidence type="ECO:0008006" key="12">
    <source>
        <dbReference type="Google" id="ProtNLM"/>
    </source>
</evidence>
<dbReference type="EMBL" id="CAJNOM010002791">
    <property type="protein sequence ID" value="CAF1637669.1"/>
    <property type="molecule type" value="Genomic_DNA"/>
</dbReference>
<reference evidence="9" key="1">
    <citation type="submission" date="2021-02" db="EMBL/GenBank/DDBJ databases">
        <authorList>
            <person name="Nowell W R."/>
        </authorList>
    </citation>
    <scope>NUCLEOTIDE SEQUENCE</scope>
</reference>
<dbReference type="PANTHER" id="PTHR12429:SF8">
    <property type="entry name" value="NEURALIZED-LIKE PROTEIN 2"/>
    <property type="match status" value="1"/>
</dbReference>
<dbReference type="EMBL" id="CAJNOI010002470">
    <property type="protein sequence ID" value="CAF1477444.1"/>
    <property type="molecule type" value="Genomic_DNA"/>
</dbReference>
<dbReference type="Gene3D" id="2.60.120.920">
    <property type="match status" value="2"/>
</dbReference>
<dbReference type="Pfam" id="PF13920">
    <property type="entry name" value="zf-C3HC4_3"/>
    <property type="match status" value="1"/>
</dbReference>
<name>A0A819EB44_9BILA</name>
<evidence type="ECO:0000313" key="6">
    <source>
        <dbReference type="EMBL" id="CAF1443795.1"/>
    </source>
</evidence>
<gene>
    <name evidence="7" type="ORF">BJG266_LOCUS41875</name>
    <name evidence="9" type="ORF">OKA104_LOCUS21313</name>
    <name evidence="8" type="ORF">QVE165_LOCUS58754</name>
    <name evidence="6" type="ORF">VCS650_LOCUS39049</name>
</gene>
<dbReference type="GO" id="GO:0008270">
    <property type="term" value="F:zinc ion binding"/>
    <property type="evidence" value="ECO:0007669"/>
    <property type="project" value="UniProtKB-KW"/>
</dbReference>
<proteinExistence type="predicted"/>
<evidence type="ECO:0000256" key="1">
    <source>
        <dbReference type="ARBA" id="ARBA00022771"/>
    </source>
</evidence>
<accession>A0A819EB44</accession>
<evidence type="ECO:0000256" key="2">
    <source>
        <dbReference type="ARBA" id="ARBA00022833"/>
    </source>
</evidence>
<evidence type="ECO:0000313" key="11">
    <source>
        <dbReference type="Proteomes" id="UP000663881"/>
    </source>
</evidence>
<dbReference type="EMBL" id="CAJNON010001237">
    <property type="protein sequence ID" value="CAF1443795.1"/>
    <property type="molecule type" value="Genomic_DNA"/>
</dbReference>
<sequence>MPKPSRRVIGKPSALTFNDLHGKGIILSNNNRQATRTSGFGDAIVFSSRTIRTYEKVFLKHRQKQVDWIGSLRVGFCMHDPKTQFTQDTLPSLAFKHLTDKAGYWLRACSDELLRTASIIYVYYSFDGQIYVGGYGQTAPAQAVLTINEHCGSYFLFCEVYGKTDQIEIIDENTLPDQTLVNEGLSLLIHGNVIDSVKTKLTTNTYLSQLQYFNYLFPLNPPHTLTFLPTTKHNVIFTNNNRIVCVNNLRIKSSYVFINTPMKVGDVLICKVLDCDANISSIILFGLTTYNPTSLQNQNLPEDTTTLVQQYSIGKWFLDNDININISMYDELAFWFDANCQIYLSINNRLPIKLKSHISSSDINNLILYPFFDLYGQITSLYLYNFSTLTKMNFNTPSNARTLCLICCENLADTQLLPCQCILCNQCANVIKRPSLLSDCPFDRKHITQIQPLV</sequence>
<dbReference type="Proteomes" id="UP000663877">
    <property type="component" value="Unassembled WGS sequence"/>
</dbReference>
<dbReference type="PROSITE" id="PS51065">
    <property type="entry name" value="NHR"/>
    <property type="match status" value="2"/>
</dbReference>
<evidence type="ECO:0000259" key="5">
    <source>
        <dbReference type="PROSITE" id="PS51065"/>
    </source>
</evidence>
<dbReference type="PROSITE" id="PS50089">
    <property type="entry name" value="ZF_RING_2"/>
    <property type="match status" value="1"/>
</dbReference>
<dbReference type="GO" id="GO:0061630">
    <property type="term" value="F:ubiquitin protein ligase activity"/>
    <property type="evidence" value="ECO:0007669"/>
    <property type="project" value="TreeGrafter"/>
</dbReference>
<dbReference type="Proteomes" id="UP000663832">
    <property type="component" value="Unassembled WGS sequence"/>
</dbReference>
<keyword evidence="10" id="KW-1185">Reference proteome</keyword>
<keyword evidence="1 3" id="KW-0479">Metal-binding</keyword>
<evidence type="ECO:0000313" key="10">
    <source>
        <dbReference type="Proteomes" id="UP000663832"/>
    </source>
</evidence>
<dbReference type="PANTHER" id="PTHR12429">
    <property type="entry name" value="NEURALIZED"/>
    <property type="match status" value="1"/>
</dbReference>
<feature type="domain" description="NHR" evidence="5">
    <location>
        <begin position="224"/>
        <end position="386"/>
    </location>
</feature>
<keyword evidence="1 3" id="KW-0863">Zinc-finger</keyword>
<feature type="domain" description="NHR" evidence="5">
    <location>
        <begin position="14"/>
        <end position="172"/>
    </location>
</feature>
<dbReference type="Proteomes" id="UP000663881">
    <property type="component" value="Unassembled WGS sequence"/>
</dbReference>
<evidence type="ECO:0000256" key="3">
    <source>
        <dbReference type="PROSITE-ProRule" id="PRU00175"/>
    </source>
</evidence>
<dbReference type="AlphaFoldDB" id="A0A819EB44"/>
<organism evidence="9 11">
    <name type="scientific">Adineta steineri</name>
    <dbReference type="NCBI Taxonomy" id="433720"/>
    <lineage>
        <taxon>Eukaryota</taxon>
        <taxon>Metazoa</taxon>
        <taxon>Spiralia</taxon>
        <taxon>Gnathifera</taxon>
        <taxon>Rotifera</taxon>
        <taxon>Eurotatoria</taxon>
        <taxon>Bdelloidea</taxon>
        <taxon>Adinetida</taxon>
        <taxon>Adinetidae</taxon>
        <taxon>Adineta</taxon>
    </lineage>
</organism>
<keyword evidence="2" id="KW-0862">Zinc</keyword>
<dbReference type="OrthoDB" id="6078042at2759"/>
<evidence type="ECO:0000259" key="4">
    <source>
        <dbReference type="PROSITE" id="PS50089"/>
    </source>
</evidence>
<evidence type="ECO:0000313" key="7">
    <source>
        <dbReference type="EMBL" id="CAF1477444.1"/>
    </source>
</evidence>
<feature type="domain" description="RING-type" evidence="4">
    <location>
        <begin position="404"/>
        <end position="444"/>
    </location>
</feature>
<dbReference type="InterPro" id="IPR006573">
    <property type="entry name" value="NHR_dom"/>
</dbReference>
<dbReference type="InterPro" id="IPR001841">
    <property type="entry name" value="Znf_RING"/>
</dbReference>
<dbReference type="InterPro" id="IPR043136">
    <property type="entry name" value="B30.2/SPRY_sf"/>
</dbReference>
<dbReference type="Proteomes" id="UP000663891">
    <property type="component" value="Unassembled WGS sequence"/>
</dbReference>